<dbReference type="EMBL" id="CAXAMN010024250">
    <property type="protein sequence ID" value="CAK9085003.1"/>
    <property type="molecule type" value="Genomic_DNA"/>
</dbReference>
<feature type="region of interest" description="Disordered" evidence="5">
    <location>
        <begin position="1"/>
        <end position="45"/>
    </location>
</feature>
<keyword evidence="3 4" id="KW-0862">Zinc</keyword>
<proteinExistence type="predicted"/>
<feature type="compositionally biased region" description="Basic residues" evidence="5">
    <location>
        <begin position="29"/>
        <end position="39"/>
    </location>
</feature>
<evidence type="ECO:0000256" key="1">
    <source>
        <dbReference type="ARBA" id="ARBA00022723"/>
    </source>
</evidence>
<comment type="caution">
    <text evidence="7">The sequence shown here is derived from an EMBL/GenBank/DDBJ whole genome shotgun (WGS) entry which is preliminary data.</text>
</comment>
<gene>
    <name evidence="7" type="ORF">CCMP2556_LOCUS41302</name>
</gene>
<evidence type="ECO:0000256" key="2">
    <source>
        <dbReference type="ARBA" id="ARBA00022771"/>
    </source>
</evidence>
<feature type="zinc finger region" description="C3H1-type" evidence="4">
    <location>
        <begin position="69"/>
        <end position="97"/>
    </location>
</feature>
<evidence type="ECO:0000256" key="3">
    <source>
        <dbReference type="ARBA" id="ARBA00022833"/>
    </source>
</evidence>
<organism evidence="7 8">
    <name type="scientific">Durusdinium trenchii</name>
    <dbReference type="NCBI Taxonomy" id="1381693"/>
    <lineage>
        <taxon>Eukaryota</taxon>
        <taxon>Sar</taxon>
        <taxon>Alveolata</taxon>
        <taxon>Dinophyceae</taxon>
        <taxon>Suessiales</taxon>
        <taxon>Symbiodiniaceae</taxon>
        <taxon>Durusdinium</taxon>
    </lineage>
</organism>
<feature type="region of interest" description="Disordered" evidence="5">
    <location>
        <begin position="187"/>
        <end position="229"/>
    </location>
</feature>
<feature type="domain" description="C3H1-type" evidence="6">
    <location>
        <begin position="69"/>
        <end position="97"/>
    </location>
</feature>
<reference evidence="7 8" key="1">
    <citation type="submission" date="2024-02" db="EMBL/GenBank/DDBJ databases">
        <authorList>
            <person name="Chen Y."/>
            <person name="Shah S."/>
            <person name="Dougan E. K."/>
            <person name="Thang M."/>
            <person name="Chan C."/>
        </authorList>
    </citation>
    <scope>NUCLEOTIDE SEQUENCE [LARGE SCALE GENOMIC DNA]</scope>
</reference>
<evidence type="ECO:0000313" key="7">
    <source>
        <dbReference type="EMBL" id="CAK9085003.1"/>
    </source>
</evidence>
<evidence type="ECO:0000256" key="5">
    <source>
        <dbReference type="SAM" id="MobiDB-lite"/>
    </source>
</evidence>
<evidence type="ECO:0000259" key="6">
    <source>
        <dbReference type="PROSITE" id="PS50103"/>
    </source>
</evidence>
<evidence type="ECO:0000313" key="8">
    <source>
        <dbReference type="Proteomes" id="UP001642484"/>
    </source>
</evidence>
<dbReference type="PROSITE" id="PS50103">
    <property type="entry name" value="ZF_C3H1"/>
    <property type="match status" value="1"/>
</dbReference>
<accession>A0ABP0Q9V1</accession>
<dbReference type="InterPro" id="IPR000571">
    <property type="entry name" value="Znf_CCCH"/>
</dbReference>
<dbReference type="InterPro" id="IPR036855">
    <property type="entry name" value="Znf_CCCH_sf"/>
</dbReference>
<keyword evidence="8" id="KW-1185">Reference proteome</keyword>
<sequence>MAHPLTQAMAAENAPQPSKMDVKSGDAKNKKKVSGKAHAKAAGPGTYFLPPQAQVLQTVQVPRRFPGHFMPHRLCNHWNLQGWCKKAETCTFAHGVEELHPDVQAQLLQQKPGMPPPTVTKDGRLVVHGVTKPAGKVEVPGYPMQPLPNLYEQSLLNTNFAFNLAGPQTVLPLTATTAMASKVAAQEIGEEDGARDRSSSPGTPSKRRPAPAPLTFDDSDETPGTAVPANLTRMSPTVRYTTTTIRAPLASPMRVSLVSRSLPSPVSTGFTPTGMGTSVATSVAMAALSTPKTTVPAAVPSLESPARVTFNRAPGGFWPTSPVSVLPTTPVPIDRSTLLQARQVAVRMEQGPPGLAMWAPTPTTKANLLGFRYPEPGYMSVAPRTPGAA</sequence>
<dbReference type="Pfam" id="PF00642">
    <property type="entry name" value="zf-CCCH"/>
    <property type="match status" value="1"/>
</dbReference>
<dbReference type="Gene3D" id="4.10.1000.10">
    <property type="entry name" value="Zinc finger, CCCH-type"/>
    <property type="match status" value="1"/>
</dbReference>
<keyword evidence="1 4" id="KW-0479">Metal-binding</keyword>
<name>A0ABP0Q9V1_9DINO</name>
<protein>
    <recommendedName>
        <fullName evidence="6">C3H1-type domain-containing protein</fullName>
    </recommendedName>
</protein>
<evidence type="ECO:0000256" key="4">
    <source>
        <dbReference type="PROSITE-ProRule" id="PRU00723"/>
    </source>
</evidence>
<keyword evidence="2 4" id="KW-0863">Zinc-finger</keyword>
<dbReference type="Proteomes" id="UP001642484">
    <property type="component" value="Unassembled WGS sequence"/>
</dbReference>
<dbReference type="SUPFAM" id="SSF90229">
    <property type="entry name" value="CCCH zinc finger"/>
    <property type="match status" value="1"/>
</dbReference>